<evidence type="ECO:0000313" key="9">
    <source>
        <dbReference type="Proteomes" id="UP001652445"/>
    </source>
</evidence>
<dbReference type="InterPro" id="IPR002491">
    <property type="entry name" value="ABC_transptr_periplasmic_BD"/>
</dbReference>
<dbReference type="CDD" id="cd01146">
    <property type="entry name" value="FhuD"/>
    <property type="match status" value="1"/>
</dbReference>
<evidence type="ECO:0000256" key="2">
    <source>
        <dbReference type="ARBA" id="ARBA00008814"/>
    </source>
</evidence>
<keyword evidence="3" id="KW-0813">Transport</keyword>
<keyword evidence="4" id="KW-0732">Signal</keyword>
<dbReference type="Gene3D" id="3.40.50.1980">
    <property type="entry name" value="Nitrogenase molybdenum iron protein domain"/>
    <property type="match status" value="2"/>
</dbReference>
<organism evidence="8 9">
    <name type="scientific">Paenibacillus baimaensis</name>
    <dbReference type="NCBI Taxonomy" id="2982185"/>
    <lineage>
        <taxon>Bacteria</taxon>
        <taxon>Bacillati</taxon>
        <taxon>Bacillota</taxon>
        <taxon>Bacilli</taxon>
        <taxon>Bacillales</taxon>
        <taxon>Paenibacillaceae</taxon>
        <taxon>Paenibacillus</taxon>
    </lineage>
</organism>
<evidence type="ECO:0000256" key="5">
    <source>
        <dbReference type="SAM" id="MobiDB-lite"/>
    </source>
</evidence>
<gene>
    <name evidence="8" type="ORF">OB236_08915</name>
</gene>
<evidence type="ECO:0000256" key="6">
    <source>
        <dbReference type="SAM" id="Phobius"/>
    </source>
</evidence>
<comment type="caution">
    <text evidence="8">The sequence shown here is derived from an EMBL/GenBank/DDBJ whole genome shotgun (WGS) entry which is preliminary data.</text>
</comment>
<comment type="subcellular location">
    <subcellularLocation>
        <location evidence="1">Cell envelope</location>
    </subcellularLocation>
</comment>
<keyword evidence="6" id="KW-0472">Membrane</keyword>
<sequence>MFDTQVHRGKRHWLLITALVLTMVWIITGCGTAGTGPSMTDAGVKLPENKDTAAPNQKDSPKERTVKHKLGDVKIPAEPKKIAALVYAHADHLLALGIKPHALVTQTGTEFLPYLKDQLQGVKPLGLAHELNLEAVLAAEPDLIIANTGFHEKTYDSLNKIAPTVLQENYLDAMEWFRDTAKIVGKEKEADVVVKQLLDKAAQAKEKLSKIVGNQTVAFVRVSGKELSVVGIEEQNRGKMTYFGSLLYENVGLKEPDYKAMGIEFKKSIATISMEKLPDLKADHIFMLVRDGADNERVWSELQQNPIWKTLPAVKNNHLYVVKDSAKWFAGYGPIAFSQIIDEAVTALSK</sequence>
<keyword evidence="9" id="KW-1185">Reference proteome</keyword>
<feature type="transmembrane region" description="Helical" evidence="6">
    <location>
        <begin position="12"/>
        <end position="34"/>
    </location>
</feature>
<dbReference type="InterPro" id="IPR051313">
    <property type="entry name" value="Bact_iron-sidero_bind"/>
</dbReference>
<evidence type="ECO:0000259" key="7">
    <source>
        <dbReference type="PROSITE" id="PS50983"/>
    </source>
</evidence>
<proteinExistence type="inferred from homology"/>
<dbReference type="Pfam" id="PF01497">
    <property type="entry name" value="Peripla_BP_2"/>
    <property type="match status" value="1"/>
</dbReference>
<protein>
    <submittedName>
        <fullName evidence="8">Iron-siderophore ABC transporter substrate-binding protein</fullName>
    </submittedName>
</protein>
<keyword evidence="6" id="KW-1133">Transmembrane helix</keyword>
<evidence type="ECO:0000313" key="8">
    <source>
        <dbReference type="EMBL" id="MCU6792247.1"/>
    </source>
</evidence>
<dbReference type="PANTHER" id="PTHR30532:SF26">
    <property type="entry name" value="IRON(3+)-HYDROXAMATE-BINDING PROTEIN FHUD"/>
    <property type="match status" value="1"/>
</dbReference>
<dbReference type="PANTHER" id="PTHR30532">
    <property type="entry name" value="IRON III DICITRATE-BINDING PERIPLASMIC PROTEIN"/>
    <property type="match status" value="1"/>
</dbReference>
<dbReference type="PROSITE" id="PS50983">
    <property type="entry name" value="FE_B12_PBP"/>
    <property type="match status" value="1"/>
</dbReference>
<dbReference type="Proteomes" id="UP001652445">
    <property type="component" value="Unassembled WGS sequence"/>
</dbReference>
<reference evidence="8 9" key="1">
    <citation type="submission" date="2022-09" db="EMBL/GenBank/DDBJ databases">
        <authorList>
            <person name="Han X.L."/>
            <person name="Wang Q."/>
            <person name="Lu T."/>
        </authorList>
    </citation>
    <scope>NUCLEOTIDE SEQUENCE [LARGE SCALE GENOMIC DNA]</scope>
    <source>
        <strain evidence="8 9">WQ 127069</strain>
    </source>
</reference>
<comment type="similarity">
    <text evidence="2">Belongs to the bacterial solute-binding protein 8 family.</text>
</comment>
<evidence type="ECO:0000256" key="3">
    <source>
        <dbReference type="ARBA" id="ARBA00022448"/>
    </source>
</evidence>
<keyword evidence="6" id="KW-0812">Transmembrane</keyword>
<name>A0ABT2UCD2_9BACL</name>
<dbReference type="RefSeq" id="WP_262683643.1">
    <property type="nucleotide sequence ID" value="NZ_JAOQIO010000022.1"/>
</dbReference>
<evidence type="ECO:0000256" key="4">
    <source>
        <dbReference type="ARBA" id="ARBA00022729"/>
    </source>
</evidence>
<dbReference type="SUPFAM" id="SSF53807">
    <property type="entry name" value="Helical backbone' metal receptor"/>
    <property type="match status" value="1"/>
</dbReference>
<accession>A0ABT2UCD2</accession>
<feature type="domain" description="Fe/B12 periplasmic-binding" evidence="7">
    <location>
        <begin position="81"/>
        <end position="350"/>
    </location>
</feature>
<dbReference type="EMBL" id="JAOQIO010000022">
    <property type="protein sequence ID" value="MCU6792247.1"/>
    <property type="molecule type" value="Genomic_DNA"/>
</dbReference>
<evidence type="ECO:0000256" key="1">
    <source>
        <dbReference type="ARBA" id="ARBA00004196"/>
    </source>
</evidence>
<feature type="region of interest" description="Disordered" evidence="5">
    <location>
        <begin position="38"/>
        <end position="66"/>
    </location>
</feature>